<dbReference type="InterPro" id="IPR057670">
    <property type="entry name" value="SH3_retrovirus"/>
</dbReference>
<keyword evidence="1" id="KW-0645">Protease</keyword>
<dbReference type="SUPFAM" id="SSF53098">
    <property type="entry name" value="Ribonuclease H-like"/>
    <property type="match status" value="1"/>
</dbReference>
<dbReference type="PROSITE" id="PS50994">
    <property type="entry name" value="INTEGRASE"/>
    <property type="match status" value="1"/>
</dbReference>
<dbReference type="InterPro" id="IPR025724">
    <property type="entry name" value="GAG-pre-integrase_dom"/>
</dbReference>
<evidence type="ECO:0000256" key="1">
    <source>
        <dbReference type="ARBA" id="ARBA00022670"/>
    </source>
</evidence>
<keyword evidence="1" id="KW-0378">Hydrolase</keyword>
<feature type="domain" description="Integrase catalytic" evidence="3">
    <location>
        <begin position="189"/>
        <end position="287"/>
    </location>
</feature>
<dbReference type="GO" id="GO:0006508">
    <property type="term" value="P:proteolysis"/>
    <property type="evidence" value="ECO:0007669"/>
    <property type="project" value="UniProtKB-KW"/>
</dbReference>
<dbReference type="InterPro" id="IPR054722">
    <property type="entry name" value="PolX-like_BBD"/>
</dbReference>
<sequence length="397" mass="44712">MTSTQPDHNQSWLFDSGASHHITNDLNALSLHAPDDGTDELIIGDGSSLTITHVGSLILRFSNTSLILKNVLCVPSISKNIISISRLCIDNHILIELFSFNFLIKDFKTKYTLLRGTTSHGVYQLRLTTSASAFLARHNQSISWHHRLGHPHLQVLKHLSFIVPTITSTQNNCNSCCINIKNYFQTKIKQLFSDNGGEYTKLTSHLASCGISHITSPPHMPEHNGYAKRRHRYSSSQSAYHLLDPTTNKIYTSRHVQIIEHVYPYNSLTQSSISPSPGPYSWLHINIIPIQSFQPTSTNTQNNNLLHQNSPSTTTQPSYSTPNNPINISVPSLIIPPLAPDPTSSRPTRTIRKPNPKYHNNDFILYHSIVQPFSEPQNITQALKQPHWCKAMQEEYC</sequence>
<dbReference type="AlphaFoldDB" id="A0AA38T9Q8"/>
<evidence type="ECO:0000313" key="4">
    <source>
        <dbReference type="EMBL" id="KAJ9556979.1"/>
    </source>
</evidence>
<evidence type="ECO:0000313" key="5">
    <source>
        <dbReference type="Proteomes" id="UP001172457"/>
    </source>
</evidence>
<dbReference type="InterPro" id="IPR012337">
    <property type="entry name" value="RNaseH-like_sf"/>
</dbReference>
<dbReference type="InterPro" id="IPR001584">
    <property type="entry name" value="Integrase_cat-core"/>
</dbReference>
<protein>
    <recommendedName>
        <fullName evidence="3">Integrase catalytic domain-containing protein</fullName>
    </recommendedName>
</protein>
<dbReference type="GO" id="GO:0008233">
    <property type="term" value="F:peptidase activity"/>
    <property type="evidence" value="ECO:0007669"/>
    <property type="project" value="UniProtKB-KW"/>
</dbReference>
<keyword evidence="5" id="KW-1185">Reference proteome</keyword>
<name>A0AA38T9Q8_9ASTR</name>
<evidence type="ECO:0000259" key="3">
    <source>
        <dbReference type="PROSITE" id="PS50994"/>
    </source>
</evidence>
<organism evidence="4 5">
    <name type="scientific">Centaurea solstitialis</name>
    <name type="common">yellow star-thistle</name>
    <dbReference type="NCBI Taxonomy" id="347529"/>
    <lineage>
        <taxon>Eukaryota</taxon>
        <taxon>Viridiplantae</taxon>
        <taxon>Streptophyta</taxon>
        <taxon>Embryophyta</taxon>
        <taxon>Tracheophyta</taxon>
        <taxon>Spermatophyta</taxon>
        <taxon>Magnoliopsida</taxon>
        <taxon>eudicotyledons</taxon>
        <taxon>Gunneridae</taxon>
        <taxon>Pentapetalae</taxon>
        <taxon>asterids</taxon>
        <taxon>campanulids</taxon>
        <taxon>Asterales</taxon>
        <taxon>Asteraceae</taxon>
        <taxon>Carduoideae</taxon>
        <taxon>Cardueae</taxon>
        <taxon>Centaureinae</taxon>
        <taxon>Centaurea</taxon>
    </lineage>
</organism>
<dbReference type="Pfam" id="PF13976">
    <property type="entry name" value="gag_pre-integrs"/>
    <property type="match status" value="1"/>
</dbReference>
<comment type="caution">
    <text evidence="4">The sequence shown here is derived from an EMBL/GenBank/DDBJ whole genome shotgun (WGS) entry which is preliminary data.</text>
</comment>
<feature type="compositionally biased region" description="Low complexity" evidence="2">
    <location>
        <begin position="297"/>
        <end position="321"/>
    </location>
</feature>
<feature type="region of interest" description="Disordered" evidence="2">
    <location>
        <begin position="294"/>
        <end position="321"/>
    </location>
</feature>
<proteinExistence type="predicted"/>
<dbReference type="InterPro" id="IPR036397">
    <property type="entry name" value="RNaseH_sf"/>
</dbReference>
<dbReference type="Gene3D" id="3.30.420.10">
    <property type="entry name" value="Ribonuclease H-like superfamily/Ribonuclease H"/>
    <property type="match status" value="1"/>
</dbReference>
<dbReference type="PANTHER" id="PTHR42648:SF26">
    <property type="entry name" value="INTEGRASE CATALYTIC DOMAIN-CONTAINING PROTEIN"/>
    <property type="match status" value="1"/>
</dbReference>
<dbReference type="PANTHER" id="PTHR42648">
    <property type="entry name" value="TRANSPOSASE, PUTATIVE-RELATED"/>
    <property type="match status" value="1"/>
</dbReference>
<dbReference type="GO" id="GO:0003676">
    <property type="term" value="F:nucleic acid binding"/>
    <property type="evidence" value="ECO:0007669"/>
    <property type="project" value="InterPro"/>
</dbReference>
<dbReference type="GO" id="GO:0015074">
    <property type="term" value="P:DNA integration"/>
    <property type="evidence" value="ECO:0007669"/>
    <property type="project" value="InterPro"/>
</dbReference>
<evidence type="ECO:0000256" key="2">
    <source>
        <dbReference type="SAM" id="MobiDB-lite"/>
    </source>
</evidence>
<dbReference type="Pfam" id="PF25597">
    <property type="entry name" value="SH3_retrovirus"/>
    <property type="match status" value="1"/>
</dbReference>
<dbReference type="InterPro" id="IPR039537">
    <property type="entry name" value="Retrotran_Ty1/copia-like"/>
</dbReference>
<accession>A0AA38T9Q8</accession>
<dbReference type="EMBL" id="JARYMX010000003">
    <property type="protein sequence ID" value="KAJ9556979.1"/>
    <property type="molecule type" value="Genomic_DNA"/>
</dbReference>
<dbReference type="Pfam" id="PF22936">
    <property type="entry name" value="Pol_BBD"/>
    <property type="match status" value="1"/>
</dbReference>
<dbReference type="Proteomes" id="UP001172457">
    <property type="component" value="Chromosome 3"/>
</dbReference>
<reference evidence="4" key="1">
    <citation type="submission" date="2023-03" db="EMBL/GenBank/DDBJ databases">
        <title>Chromosome-scale reference genome and RAD-based genetic map of yellow starthistle (Centaurea solstitialis) reveal putative structural variation and QTLs associated with invader traits.</title>
        <authorList>
            <person name="Reatini B."/>
            <person name="Cang F.A."/>
            <person name="Jiang Q."/>
            <person name="Mckibben M.T.W."/>
            <person name="Barker M.S."/>
            <person name="Rieseberg L.H."/>
            <person name="Dlugosch K.M."/>
        </authorList>
    </citation>
    <scope>NUCLEOTIDE SEQUENCE</scope>
    <source>
        <strain evidence="4">CAN-66</strain>
        <tissue evidence="4">Leaf</tissue>
    </source>
</reference>
<gene>
    <name evidence="4" type="ORF">OSB04_011593</name>
</gene>